<name>A0AC61S853_9BACT</name>
<evidence type="ECO:0000313" key="2">
    <source>
        <dbReference type="Proteomes" id="UP000305401"/>
    </source>
</evidence>
<dbReference type="EMBL" id="SSTG01000004">
    <property type="protein sequence ID" value="THG55138.1"/>
    <property type="molecule type" value="Genomic_DNA"/>
</dbReference>
<comment type="caution">
    <text evidence="1">The sequence shown here is derived from an EMBL/GenBank/DDBJ whole genome shotgun (WGS) entry which is preliminary data.</text>
</comment>
<evidence type="ECO:0000313" key="1">
    <source>
        <dbReference type="EMBL" id="THG55138.1"/>
    </source>
</evidence>
<protein>
    <submittedName>
        <fullName evidence="1">TolC family protein</fullName>
    </submittedName>
</protein>
<organism evidence="1 2">
    <name type="scientific">Muribaculum caecicola</name>
    <dbReference type="NCBI Taxonomy" id="3038144"/>
    <lineage>
        <taxon>Bacteria</taxon>
        <taxon>Pseudomonadati</taxon>
        <taxon>Bacteroidota</taxon>
        <taxon>Bacteroidia</taxon>
        <taxon>Bacteroidales</taxon>
        <taxon>Muribaculaceae</taxon>
        <taxon>Muribaculum</taxon>
    </lineage>
</organism>
<keyword evidence="2" id="KW-1185">Reference proteome</keyword>
<dbReference type="Proteomes" id="UP000305401">
    <property type="component" value="Unassembled WGS sequence"/>
</dbReference>
<sequence length="435" mass="49210">MDIRHFFAILTTAATTIISTAQKTAWSYTDCINYARQNNISLQQSAISEQVATENLLQSKAEWHPTLDFATSHSYSNYPWGEQSSKNTYSSNYGLNTSWTVWNGQQRENTIKRDKIQTEISKLNTVDIFRTLETDLLQVYINILYALESVNIYSETEKLSQAQAQRAKQLMEAGRLSRVDYTQLQSQYEQDHYNLVNARGTFYTRRMELKRLLQLGIDSTMEIVPVHWDKPEVMAELPPMDESYSMAVDTDIRIQALKLQKESATADIDIAAAGNSPSVSLNAGIGTAYSTPGPAFGNQLKQRVSESVGLTLSIPIFDNRRTKTAKSKAQLQKINAELDIQSRLTEIAQNVESWYIDLRAAQSRYVAGIEQEKAAKLSHDLVNEQFSLGLVNTVELMTAHNNLLQARHSLLQAKYMAMLGHKMIQFYRTAQITLP</sequence>
<accession>A0AC61S853</accession>
<reference evidence="1" key="1">
    <citation type="submission" date="2019-04" db="EMBL/GenBank/DDBJ databases">
        <title>Microbes associate with the intestines of laboratory mice.</title>
        <authorList>
            <person name="Navarre W."/>
            <person name="Wong E."/>
            <person name="Huang K.C."/>
            <person name="Tropini C."/>
            <person name="Ng K."/>
            <person name="Yu B."/>
        </authorList>
    </citation>
    <scope>NUCLEOTIDE SEQUENCE</scope>
    <source>
        <strain evidence="1">NM86_A22</strain>
    </source>
</reference>
<gene>
    <name evidence="1" type="ORF">E5990_00830</name>
</gene>
<proteinExistence type="predicted"/>